<accession>A0A811LJS3</accession>
<dbReference type="Proteomes" id="UP000614601">
    <property type="component" value="Unassembled WGS sequence"/>
</dbReference>
<evidence type="ECO:0000313" key="1">
    <source>
        <dbReference type="EMBL" id="CAD5229845.1"/>
    </source>
</evidence>
<proteinExistence type="predicted"/>
<dbReference type="AlphaFoldDB" id="A0A811LJS3"/>
<comment type="caution">
    <text evidence="1">The sequence shown here is derived from an EMBL/GenBank/DDBJ whole genome shotgun (WGS) entry which is preliminary data.</text>
</comment>
<dbReference type="Proteomes" id="UP000783686">
    <property type="component" value="Unassembled WGS sequence"/>
</dbReference>
<protein>
    <submittedName>
        <fullName evidence="1">Uncharacterized protein</fullName>
    </submittedName>
</protein>
<gene>
    <name evidence="1" type="ORF">BOKJ2_LOCUS13839</name>
</gene>
<reference evidence="1" key="1">
    <citation type="submission" date="2020-09" db="EMBL/GenBank/DDBJ databases">
        <authorList>
            <person name="Kikuchi T."/>
        </authorList>
    </citation>
    <scope>NUCLEOTIDE SEQUENCE</scope>
    <source>
        <strain evidence="1">SH1</strain>
    </source>
</reference>
<dbReference type="EMBL" id="CAJFCW020000006">
    <property type="protein sequence ID" value="CAG9127281.1"/>
    <property type="molecule type" value="Genomic_DNA"/>
</dbReference>
<dbReference type="EMBL" id="CAJFDH010000006">
    <property type="protein sequence ID" value="CAD5229845.1"/>
    <property type="molecule type" value="Genomic_DNA"/>
</dbReference>
<name>A0A811LJS3_9BILA</name>
<sequence length="135" mass="16109">MSTTVLINDAEFQESKLDEYKSYYERIKGTSNIATFLVKRLWYNDHPETQAPRSTRRQFRNREKFVINESMPDFNQHMKGIFEELQKFETSKWKKPIIEKIVFDVSRLAFGKKLFTRVRLDQTKNTARLAKALPN</sequence>
<keyword evidence="2" id="KW-1185">Reference proteome</keyword>
<evidence type="ECO:0000313" key="2">
    <source>
        <dbReference type="Proteomes" id="UP000614601"/>
    </source>
</evidence>
<organism evidence="1 2">
    <name type="scientific">Bursaphelenchus okinawaensis</name>
    <dbReference type="NCBI Taxonomy" id="465554"/>
    <lineage>
        <taxon>Eukaryota</taxon>
        <taxon>Metazoa</taxon>
        <taxon>Ecdysozoa</taxon>
        <taxon>Nematoda</taxon>
        <taxon>Chromadorea</taxon>
        <taxon>Rhabditida</taxon>
        <taxon>Tylenchina</taxon>
        <taxon>Tylenchomorpha</taxon>
        <taxon>Aphelenchoidea</taxon>
        <taxon>Aphelenchoididae</taxon>
        <taxon>Bursaphelenchus</taxon>
    </lineage>
</organism>